<dbReference type="Proteomes" id="UP000000768">
    <property type="component" value="Chromosome 7"/>
</dbReference>
<dbReference type="InParanoid" id="A0A1Z5RC19"/>
<sequence>MTAAVDVAVFGIGDPQVDKESIWRAIPCGPGACCRLDSLSEPPPAAQDEKQPHGPCVGILDSFWLRRCSSLWSSPKKTASVAQHSSSTYRQISSHLRHSTFSCCLIGS</sequence>
<dbReference type="AlphaFoldDB" id="A0A1Z5RC19"/>
<proteinExistence type="predicted"/>
<protein>
    <submittedName>
        <fullName evidence="1">Uncharacterized protein</fullName>
    </submittedName>
</protein>
<reference evidence="2" key="3">
    <citation type="journal article" date="2018" name="Plant J.">
        <title>The Sorghum bicolor reference genome: improved assembly, gene annotations, a transcriptome atlas, and signatures of genome organization.</title>
        <authorList>
            <person name="McCormick R.F."/>
            <person name="Truong S.K."/>
            <person name="Sreedasyam A."/>
            <person name="Jenkins J."/>
            <person name="Shu S."/>
            <person name="Sims D."/>
            <person name="Kennedy M."/>
            <person name="Amirebrahimi M."/>
            <person name="Weers B.D."/>
            <person name="McKinley B."/>
            <person name="Mattison A."/>
            <person name="Morishige D.T."/>
            <person name="Grimwood J."/>
            <person name="Schmutz J."/>
            <person name="Mullet J.E."/>
        </authorList>
    </citation>
    <scope>NUCLEOTIDE SEQUENCE [LARGE SCALE GENOMIC DNA]</scope>
    <source>
        <strain evidence="2">cv. BTx623</strain>
    </source>
</reference>
<evidence type="ECO:0000313" key="1">
    <source>
        <dbReference type="EMBL" id="OQU80995.1"/>
    </source>
</evidence>
<reference evidence="1" key="2">
    <citation type="submission" date="2017-02" db="EMBL/GenBank/DDBJ databases">
        <title>WGS assembly of Sorghum bicolor.</title>
        <authorList>
            <person name="Paterson A."/>
            <person name="Mullet J."/>
            <person name="Bowers J."/>
            <person name="Bruggmann R."/>
            <person name="Dubchak I."/>
            <person name="Grimwood J."/>
            <person name="Gundlach H."/>
            <person name="Haberer G."/>
            <person name="Hellsten U."/>
            <person name="Mitros T."/>
            <person name="Poliakov A."/>
            <person name="Schmutz J."/>
            <person name="Spannagl M."/>
            <person name="Tang H."/>
            <person name="Wang X."/>
            <person name="Wicker T."/>
            <person name="Bharti A."/>
            <person name="Chapman J."/>
            <person name="Feltus F."/>
            <person name="Gowik U."/>
            <person name="Grigoriev I."/>
            <person name="Lyons E."/>
            <person name="Maher C."/>
            <person name="Martis M."/>
            <person name="Narechania A."/>
            <person name="Otillar R."/>
            <person name="Penning B."/>
            <person name="Salamov A."/>
            <person name="Wang Y."/>
            <person name="Zhang L."/>
            <person name="Carpita N."/>
            <person name="Freeling M."/>
            <person name="Gingle A."/>
            <person name="Hash C."/>
            <person name="Keller B."/>
            <person name="Klein P."/>
            <person name="Kresovich S."/>
            <person name="Mccann M."/>
            <person name="Ming R."/>
            <person name="Peterson D."/>
            <person name="Rahman M."/>
            <person name="Ware D."/>
            <person name="Westhoff P."/>
            <person name="Mayer K."/>
            <person name="Messing J."/>
            <person name="Sims D."/>
            <person name="Jenkins J."/>
            <person name="Shu S."/>
            <person name="Rokhsar D."/>
        </authorList>
    </citation>
    <scope>NUCLEOTIDE SEQUENCE</scope>
</reference>
<gene>
    <name evidence="1" type="ORF">SORBI_3007G220033</name>
</gene>
<keyword evidence="2" id="KW-1185">Reference proteome</keyword>
<dbReference type="Gramene" id="OQU80995">
    <property type="protein sequence ID" value="OQU80995"/>
    <property type="gene ID" value="SORBI_3007G220033"/>
</dbReference>
<dbReference type="EMBL" id="CM000766">
    <property type="protein sequence ID" value="OQU80995.1"/>
    <property type="molecule type" value="Genomic_DNA"/>
</dbReference>
<name>A0A1Z5RC19_SORBI</name>
<organism evidence="1 2">
    <name type="scientific">Sorghum bicolor</name>
    <name type="common">Sorghum</name>
    <name type="synonym">Sorghum vulgare</name>
    <dbReference type="NCBI Taxonomy" id="4558"/>
    <lineage>
        <taxon>Eukaryota</taxon>
        <taxon>Viridiplantae</taxon>
        <taxon>Streptophyta</taxon>
        <taxon>Embryophyta</taxon>
        <taxon>Tracheophyta</taxon>
        <taxon>Spermatophyta</taxon>
        <taxon>Magnoliopsida</taxon>
        <taxon>Liliopsida</taxon>
        <taxon>Poales</taxon>
        <taxon>Poaceae</taxon>
        <taxon>PACMAD clade</taxon>
        <taxon>Panicoideae</taxon>
        <taxon>Andropogonodae</taxon>
        <taxon>Andropogoneae</taxon>
        <taxon>Sorghinae</taxon>
        <taxon>Sorghum</taxon>
    </lineage>
</organism>
<dbReference type="Gramene" id="OQU80996">
    <property type="protein sequence ID" value="OQU80996"/>
    <property type="gene ID" value="SORBI_3007G220033"/>
</dbReference>
<reference evidence="1 2" key="1">
    <citation type="journal article" date="2009" name="Nature">
        <title>The Sorghum bicolor genome and the diversification of grasses.</title>
        <authorList>
            <person name="Paterson A.H."/>
            <person name="Bowers J.E."/>
            <person name="Bruggmann R."/>
            <person name="Dubchak I."/>
            <person name="Grimwood J."/>
            <person name="Gundlach H."/>
            <person name="Haberer G."/>
            <person name="Hellsten U."/>
            <person name="Mitros T."/>
            <person name="Poliakov A."/>
            <person name="Schmutz J."/>
            <person name="Spannagl M."/>
            <person name="Tang H."/>
            <person name="Wang X."/>
            <person name="Wicker T."/>
            <person name="Bharti A.K."/>
            <person name="Chapman J."/>
            <person name="Feltus F.A."/>
            <person name="Gowik U."/>
            <person name="Grigoriev I.V."/>
            <person name="Lyons E."/>
            <person name="Maher C.A."/>
            <person name="Martis M."/>
            <person name="Narechania A."/>
            <person name="Otillar R.P."/>
            <person name="Penning B.W."/>
            <person name="Salamov A.A."/>
            <person name="Wang Y."/>
            <person name="Zhang L."/>
            <person name="Carpita N.C."/>
            <person name="Freeling M."/>
            <person name="Gingle A.R."/>
            <person name="Hash C.T."/>
            <person name="Keller B."/>
            <person name="Klein P."/>
            <person name="Kresovich S."/>
            <person name="McCann M.C."/>
            <person name="Ming R."/>
            <person name="Peterson D.G."/>
            <person name="Mehboob-ur-Rahman"/>
            <person name="Ware D."/>
            <person name="Westhoff P."/>
            <person name="Mayer K.F."/>
            <person name="Messing J."/>
            <person name="Rokhsar D.S."/>
        </authorList>
    </citation>
    <scope>NUCLEOTIDE SEQUENCE [LARGE SCALE GENOMIC DNA]</scope>
    <source>
        <strain evidence="2">cv. BTx623</strain>
    </source>
</reference>
<dbReference type="EMBL" id="CM000766">
    <property type="protein sequence ID" value="OQU80996.1"/>
    <property type="molecule type" value="Genomic_DNA"/>
</dbReference>
<accession>A0A1Z5RC19</accession>
<evidence type="ECO:0000313" key="2">
    <source>
        <dbReference type="Proteomes" id="UP000000768"/>
    </source>
</evidence>